<organism evidence="1 2">
    <name type="scientific">Henningerozyma blattae (strain ATCC 34711 / CBS 6284 / DSM 70876 / NBRC 10599 / NRRL Y-10934 / UCD 77-7)</name>
    <name type="common">Yeast</name>
    <name type="synonym">Tetrapisispora blattae</name>
    <dbReference type="NCBI Taxonomy" id="1071380"/>
    <lineage>
        <taxon>Eukaryota</taxon>
        <taxon>Fungi</taxon>
        <taxon>Dikarya</taxon>
        <taxon>Ascomycota</taxon>
        <taxon>Saccharomycotina</taxon>
        <taxon>Saccharomycetes</taxon>
        <taxon>Saccharomycetales</taxon>
        <taxon>Saccharomycetaceae</taxon>
        <taxon>Henningerozyma</taxon>
    </lineage>
</organism>
<dbReference type="HOGENOM" id="CLU_019840_0_0_1"/>
<evidence type="ECO:0008006" key="3">
    <source>
        <dbReference type="Google" id="ProtNLM"/>
    </source>
</evidence>
<accession>I2H3A2</accession>
<dbReference type="STRING" id="1071380.I2H3A2"/>
<evidence type="ECO:0000313" key="1">
    <source>
        <dbReference type="EMBL" id="CCH60854.1"/>
    </source>
</evidence>
<dbReference type="EMBL" id="HE806319">
    <property type="protein sequence ID" value="CCH60854.1"/>
    <property type="molecule type" value="Genomic_DNA"/>
</dbReference>
<protein>
    <recommendedName>
        <fullName evidence="3">Protein RMD9, mitochondrial</fullName>
    </recommendedName>
</protein>
<dbReference type="KEGG" id="tbl:TBLA_0D03540"/>
<sequence>MFRFAQQSQAIKGRLSSQLTGPVTSWTSHTLNYSLRYNSTDQTTFQPANNSATRLRNQLSSINAALVSGSTSNKKNNNRNNRNNKNIYSRINTSTLKPEAVWSNKVRAFEECVAQSLYMSQTPRRKNMRESSKQPLSNSDPLFWDSLSKAMELYYELKLSNELNEVRVSGMIHLLHNGLRANRYQLTRLTKKPDRDSQSFQRGITSFLLNSLRDISNDILQNSVTINEYGAMHLITSFKELFLEEEAIRIWTKSVSSESSEKLNVFLNPRVVGVMLPILYEHGTPYEEIKSLYEKSSKTLDFFHPNLAVGMIRAALSANDVMSALHLFEKLCKASDESKYGYLIETHLSFIGECKDLTIAKSFFNKVLNDDIPYKVDLQVSYVKSFMRNIWENTNDFSQIHEVWHKSLIHYGKHIHNGISSSLNDTFFDIFFTNYSNNKEQGFEELKSIIAEYNNIKKIDEPFFNIILTKCAVWRDREIIEYIDNCYDLFHIPKTIVAYRILLKSMGSVDDITTDEILKRWVTLLEKSDESRQKFIANADWAALRDSTLTWAQNEYNTRSKTLKPTKKLSDVLLKNSLLGSNIDMEPFKNAAGNLDLSHPAFQAASQSGAFDDLHDVTGSNGEEIDQDIQRESFSTDLDIPSSVKERVLLYLQIVKKFCSYCRDTKQYAHITSIQVKNTPILRSVLDAYPVIDDSFIEIPHFNNLTTREVTFTRF</sequence>
<dbReference type="Proteomes" id="UP000002866">
    <property type="component" value="Chromosome 4"/>
</dbReference>
<gene>
    <name evidence="1" type="primary">TBLA0D03540</name>
    <name evidence="1" type="ORF">TBLA_0D03540</name>
</gene>
<proteinExistence type="predicted"/>
<evidence type="ECO:0000313" key="2">
    <source>
        <dbReference type="Proteomes" id="UP000002866"/>
    </source>
</evidence>
<keyword evidence="2" id="KW-1185">Reference proteome</keyword>
<dbReference type="GeneID" id="14495890"/>
<dbReference type="eggNOG" id="ENOG502QUSW">
    <property type="taxonomic scope" value="Eukaryota"/>
</dbReference>
<dbReference type="OrthoDB" id="4081443at2759"/>
<name>I2H3A2_HENB6</name>
<dbReference type="RefSeq" id="XP_004180373.1">
    <property type="nucleotide sequence ID" value="XM_004180325.1"/>
</dbReference>
<reference evidence="1 2" key="1">
    <citation type="journal article" date="2011" name="Proc. Natl. Acad. Sci. U.S.A.">
        <title>Evolutionary erosion of yeast sex chromosomes by mating-type switching accidents.</title>
        <authorList>
            <person name="Gordon J.L."/>
            <person name="Armisen D."/>
            <person name="Proux-Wera E."/>
            <person name="Oheigeartaigh S.S."/>
            <person name="Byrne K.P."/>
            <person name="Wolfe K.H."/>
        </authorList>
    </citation>
    <scope>NUCLEOTIDE SEQUENCE [LARGE SCALE GENOMIC DNA]</scope>
    <source>
        <strain evidence="2">ATCC 34711 / CBS 6284 / DSM 70876 / NBRC 10599 / NRRL Y-10934 / UCD 77-7</strain>
    </source>
</reference>
<dbReference type="InParanoid" id="I2H3A2"/>
<dbReference type="AlphaFoldDB" id="I2H3A2"/>